<dbReference type="InterPro" id="IPR036390">
    <property type="entry name" value="WH_DNA-bd_sf"/>
</dbReference>
<keyword evidence="2" id="KW-1185">Reference proteome</keyword>
<dbReference type="InterPro" id="IPR036388">
    <property type="entry name" value="WH-like_DNA-bd_sf"/>
</dbReference>
<name>A0A3G9JVI1_9ACTN</name>
<protein>
    <recommendedName>
        <fullName evidence="3">HTH deoR-type domain-containing protein</fullName>
    </recommendedName>
</protein>
<dbReference type="Proteomes" id="UP000273154">
    <property type="component" value="Chromosome"/>
</dbReference>
<organism evidence="1 2">
    <name type="scientific">Parolsenella catena</name>
    <dbReference type="NCBI Taxonomy" id="2003188"/>
    <lineage>
        <taxon>Bacteria</taxon>
        <taxon>Bacillati</taxon>
        <taxon>Actinomycetota</taxon>
        <taxon>Coriobacteriia</taxon>
        <taxon>Coriobacteriales</taxon>
        <taxon>Atopobiaceae</taxon>
        <taxon>Parolsenella</taxon>
    </lineage>
</organism>
<evidence type="ECO:0000313" key="1">
    <source>
        <dbReference type="EMBL" id="BBH49447.1"/>
    </source>
</evidence>
<dbReference type="AlphaFoldDB" id="A0A3G9JVI1"/>
<accession>A0A3G9JVI1</accession>
<dbReference type="KEGG" id="pcat:Pcatena_00340"/>
<dbReference type="RefSeq" id="WP_126420555.1">
    <property type="nucleotide sequence ID" value="NZ_AP019367.1"/>
</dbReference>
<reference evidence="2" key="1">
    <citation type="submission" date="2018-11" db="EMBL/GenBank/DDBJ databases">
        <title>Comparative genomics of Parolsenella catena and Libanicoccus massiliensis: Reclassification of Libanicoccus massiliensis as Parolsenella massiliensis comb. nov.</title>
        <authorList>
            <person name="Sakamoto M."/>
            <person name="Ikeyama N."/>
            <person name="Murakami T."/>
            <person name="Mori H."/>
            <person name="Yuki M."/>
            <person name="Ohkuma M."/>
        </authorList>
    </citation>
    <scope>NUCLEOTIDE SEQUENCE [LARGE SCALE GENOMIC DNA]</scope>
    <source>
        <strain evidence="2">JCM 31932</strain>
    </source>
</reference>
<evidence type="ECO:0000313" key="2">
    <source>
        <dbReference type="Proteomes" id="UP000273154"/>
    </source>
</evidence>
<sequence length="98" mass="10713">MTKRAKVSAAVGVRINERELDILKRIQAGVAPCVLSVNGLARDFSCSVATVRNSIRALEDKDLITVRARFLRNGGQLENEYELTEAGGRILEVNGSLE</sequence>
<proteinExistence type="predicted"/>
<dbReference type="SUPFAM" id="SSF46785">
    <property type="entry name" value="Winged helix' DNA-binding domain"/>
    <property type="match status" value="1"/>
</dbReference>
<dbReference type="OrthoDB" id="3194861at2"/>
<evidence type="ECO:0008006" key="3">
    <source>
        <dbReference type="Google" id="ProtNLM"/>
    </source>
</evidence>
<dbReference type="GeneID" id="88848176"/>
<dbReference type="EMBL" id="AP019367">
    <property type="protein sequence ID" value="BBH49447.1"/>
    <property type="molecule type" value="Genomic_DNA"/>
</dbReference>
<dbReference type="Gene3D" id="1.10.10.10">
    <property type="entry name" value="Winged helix-like DNA-binding domain superfamily/Winged helix DNA-binding domain"/>
    <property type="match status" value="1"/>
</dbReference>
<gene>
    <name evidence="1" type="ORF">Pcatena_00340</name>
</gene>